<dbReference type="PROSITE" id="PS00107">
    <property type="entry name" value="PROTEIN_KINASE_ATP"/>
    <property type="match status" value="1"/>
</dbReference>
<feature type="region of interest" description="Disordered" evidence="4">
    <location>
        <begin position="1"/>
        <end position="23"/>
    </location>
</feature>
<reference evidence="6" key="2">
    <citation type="submission" date="2019-07" db="EMBL/GenBank/DDBJ databases">
        <authorList>
            <person name="Seetharam A."/>
            <person name="Woodhouse M."/>
            <person name="Cannon E."/>
        </authorList>
    </citation>
    <scope>NUCLEOTIDE SEQUENCE [LARGE SCALE GENOMIC DNA]</scope>
    <source>
        <strain evidence="6">cv. B73</strain>
    </source>
</reference>
<dbReference type="InterPro" id="IPR011009">
    <property type="entry name" value="Kinase-like_dom_sf"/>
</dbReference>
<dbReference type="GO" id="GO:0004672">
    <property type="term" value="F:protein kinase activity"/>
    <property type="evidence" value="ECO:0007669"/>
    <property type="project" value="InterPro"/>
</dbReference>
<keyword evidence="1 3" id="KW-0547">Nucleotide-binding</keyword>
<evidence type="ECO:0000313" key="6">
    <source>
        <dbReference type="EnsemblPlants" id="Zm00001eb367910_P001"/>
    </source>
</evidence>
<name>A0A804QX75_MAIZE</name>
<evidence type="ECO:0000256" key="4">
    <source>
        <dbReference type="SAM" id="MobiDB-lite"/>
    </source>
</evidence>
<dbReference type="EnsemblPlants" id="Zm00001eb367910_T001">
    <property type="protein sequence ID" value="Zm00001eb367910_P001"/>
    <property type="gene ID" value="Zm00001eb367910"/>
</dbReference>
<dbReference type="InParanoid" id="A0A804QX75"/>
<accession>A0A804QX75</accession>
<evidence type="ECO:0000256" key="3">
    <source>
        <dbReference type="PROSITE-ProRule" id="PRU10141"/>
    </source>
</evidence>
<dbReference type="GO" id="GO:0005524">
    <property type="term" value="F:ATP binding"/>
    <property type="evidence" value="ECO:0007669"/>
    <property type="project" value="UniProtKB-UniRule"/>
</dbReference>
<evidence type="ECO:0000256" key="1">
    <source>
        <dbReference type="ARBA" id="ARBA00022741"/>
    </source>
</evidence>
<dbReference type="Proteomes" id="UP000007305">
    <property type="component" value="Chromosome 8"/>
</dbReference>
<evidence type="ECO:0000259" key="5">
    <source>
        <dbReference type="PROSITE" id="PS50011"/>
    </source>
</evidence>
<dbReference type="PROSITE" id="PS50011">
    <property type="entry name" value="PROTEIN_KINASE_DOM"/>
    <property type="match status" value="1"/>
</dbReference>
<dbReference type="Gene3D" id="1.10.510.10">
    <property type="entry name" value="Transferase(Phosphotransferase) domain 1"/>
    <property type="match status" value="1"/>
</dbReference>
<feature type="domain" description="Protein kinase" evidence="5">
    <location>
        <begin position="63"/>
        <end position="237"/>
    </location>
</feature>
<dbReference type="SUPFAM" id="SSF56112">
    <property type="entry name" value="Protein kinase-like (PK-like)"/>
    <property type="match status" value="1"/>
</dbReference>
<dbReference type="InterPro" id="IPR017441">
    <property type="entry name" value="Protein_kinase_ATP_BS"/>
</dbReference>
<feature type="compositionally biased region" description="Low complexity" evidence="4">
    <location>
        <begin position="10"/>
        <end position="23"/>
    </location>
</feature>
<evidence type="ECO:0000313" key="7">
    <source>
        <dbReference type="Proteomes" id="UP000007305"/>
    </source>
</evidence>
<dbReference type="PANTHER" id="PTHR48010">
    <property type="entry name" value="OS05G0588300 PROTEIN"/>
    <property type="match status" value="1"/>
</dbReference>
<feature type="binding site" evidence="3">
    <location>
        <position position="100"/>
    </location>
    <ligand>
        <name>ATP</name>
        <dbReference type="ChEBI" id="CHEBI:30616"/>
    </ligand>
</feature>
<dbReference type="AlphaFoldDB" id="A0A804QX75"/>
<keyword evidence="7" id="KW-1185">Reference proteome</keyword>
<proteinExistence type="predicted"/>
<dbReference type="FunFam" id="3.30.200.20:FF:000307">
    <property type="entry name" value="pollen receptor-like kinase 1"/>
    <property type="match status" value="1"/>
</dbReference>
<evidence type="ECO:0000256" key="2">
    <source>
        <dbReference type="ARBA" id="ARBA00022840"/>
    </source>
</evidence>
<sequence>MPRKKNAEFGVGSSSSKGKAIAGKRGEKFKGEYNNSGIQEAERNKLFFFEGSSYNFDLEDLLRALAEVLGKGSYGTTYKAVLEDGTTVVVKRLKEVVVGKREFEQQMELIGKVCQHQNIVPLRAYYYSKDEKLLVYDYVPLGSLCAALHGNKAAGRTPLDWETRVKITLGTTRGMAYLHSVGSGGKFIHGNIKSSNILLSQELGACVTEFGLAQLMSTPPLEGESPTNDPQLEFEQD</sequence>
<dbReference type="PANTHER" id="PTHR48010:SF88">
    <property type="entry name" value="OS05G0480400 PROTEIN"/>
    <property type="match status" value="1"/>
</dbReference>
<reference evidence="6" key="3">
    <citation type="submission" date="2021-05" db="UniProtKB">
        <authorList>
            <consortium name="EnsemblPlants"/>
        </authorList>
    </citation>
    <scope>IDENTIFICATION</scope>
    <source>
        <strain evidence="6">cv. B73</strain>
    </source>
</reference>
<dbReference type="InterPro" id="IPR000719">
    <property type="entry name" value="Prot_kinase_dom"/>
</dbReference>
<organism evidence="6 7">
    <name type="scientific">Zea mays</name>
    <name type="common">Maize</name>
    <dbReference type="NCBI Taxonomy" id="4577"/>
    <lineage>
        <taxon>Eukaryota</taxon>
        <taxon>Viridiplantae</taxon>
        <taxon>Streptophyta</taxon>
        <taxon>Embryophyta</taxon>
        <taxon>Tracheophyta</taxon>
        <taxon>Spermatophyta</taxon>
        <taxon>Magnoliopsida</taxon>
        <taxon>Liliopsida</taxon>
        <taxon>Poales</taxon>
        <taxon>Poaceae</taxon>
        <taxon>PACMAD clade</taxon>
        <taxon>Panicoideae</taxon>
        <taxon>Andropogonodae</taxon>
        <taxon>Andropogoneae</taxon>
        <taxon>Tripsacinae</taxon>
        <taxon>Zea</taxon>
    </lineage>
</organism>
<dbReference type="InterPro" id="IPR050994">
    <property type="entry name" value="At_inactive_RLKs"/>
</dbReference>
<dbReference type="InterPro" id="IPR001245">
    <property type="entry name" value="Ser-Thr/Tyr_kinase_cat_dom"/>
</dbReference>
<feature type="region of interest" description="Disordered" evidence="4">
    <location>
        <begin position="218"/>
        <end position="237"/>
    </location>
</feature>
<dbReference type="Gramene" id="Zm00001eb367910_T001">
    <property type="protein sequence ID" value="Zm00001eb367910_P001"/>
    <property type="gene ID" value="Zm00001eb367910"/>
</dbReference>
<dbReference type="Pfam" id="PF07714">
    <property type="entry name" value="PK_Tyr_Ser-Thr"/>
    <property type="match status" value="1"/>
</dbReference>
<keyword evidence="2 3" id="KW-0067">ATP-binding</keyword>
<protein>
    <recommendedName>
        <fullName evidence="5">Protein kinase domain-containing protein</fullName>
    </recommendedName>
</protein>
<reference evidence="7" key="1">
    <citation type="journal article" date="2009" name="Science">
        <title>The B73 maize genome: complexity, diversity, and dynamics.</title>
        <authorList>
            <person name="Schnable P.S."/>
            <person name="Ware D."/>
            <person name="Fulton R.S."/>
            <person name="Stein J.C."/>
            <person name="Wei F."/>
            <person name="Pasternak S."/>
            <person name="Liang C."/>
            <person name="Zhang J."/>
            <person name="Fulton L."/>
            <person name="Graves T.A."/>
            <person name="Minx P."/>
            <person name="Reily A.D."/>
            <person name="Courtney L."/>
            <person name="Kruchowski S.S."/>
            <person name="Tomlinson C."/>
            <person name="Strong C."/>
            <person name="Delehaunty K."/>
            <person name="Fronick C."/>
            <person name="Courtney B."/>
            <person name="Rock S.M."/>
            <person name="Belter E."/>
            <person name="Du F."/>
            <person name="Kim K."/>
            <person name="Abbott R.M."/>
            <person name="Cotton M."/>
            <person name="Levy A."/>
            <person name="Marchetto P."/>
            <person name="Ochoa K."/>
            <person name="Jackson S.M."/>
            <person name="Gillam B."/>
            <person name="Chen W."/>
            <person name="Yan L."/>
            <person name="Higginbotham J."/>
            <person name="Cardenas M."/>
            <person name="Waligorski J."/>
            <person name="Applebaum E."/>
            <person name="Phelps L."/>
            <person name="Falcone J."/>
            <person name="Kanchi K."/>
            <person name="Thane T."/>
            <person name="Scimone A."/>
            <person name="Thane N."/>
            <person name="Henke J."/>
            <person name="Wang T."/>
            <person name="Ruppert J."/>
            <person name="Shah N."/>
            <person name="Rotter K."/>
            <person name="Hodges J."/>
            <person name="Ingenthron E."/>
            <person name="Cordes M."/>
            <person name="Kohlberg S."/>
            <person name="Sgro J."/>
            <person name="Delgado B."/>
            <person name="Mead K."/>
            <person name="Chinwalla A."/>
            <person name="Leonard S."/>
            <person name="Crouse K."/>
            <person name="Collura K."/>
            <person name="Kudrna D."/>
            <person name="Currie J."/>
            <person name="He R."/>
            <person name="Angelova A."/>
            <person name="Rajasekar S."/>
            <person name="Mueller T."/>
            <person name="Lomeli R."/>
            <person name="Scara G."/>
            <person name="Ko A."/>
            <person name="Delaney K."/>
            <person name="Wissotski M."/>
            <person name="Lopez G."/>
            <person name="Campos D."/>
            <person name="Braidotti M."/>
            <person name="Ashley E."/>
            <person name="Golser W."/>
            <person name="Kim H."/>
            <person name="Lee S."/>
            <person name="Lin J."/>
            <person name="Dujmic Z."/>
            <person name="Kim W."/>
            <person name="Talag J."/>
            <person name="Zuccolo A."/>
            <person name="Fan C."/>
            <person name="Sebastian A."/>
            <person name="Kramer M."/>
            <person name="Spiegel L."/>
            <person name="Nascimento L."/>
            <person name="Zutavern T."/>
            <person name="Miller B."/>
            <person name="Ambroise C."/>
            <person name="Muller S."/>
            <person name="Spooner W."/>
            <person name="Narechania A."/>
            <person name="Ren L."/>
            <person name="Wei S."/>
            <person name="Kumari S."/>
            <person name="Faga B."/>
            <person name="Levy M.J."/>
            <person name="McMahan L."/>
            <person name="Van Buren P."/>
            <person name="Vaughn M.W."/>
            <person name="Ying K."/>
            <person name="Yeh C.-T."/>
            <person name="Emrich S.J."/>
            <person name="Jia Y."/>
            <person name="Kalyanaraman A."/>
            <person name="Hsia A.-P."/>
            <person name="Barbazuk W.B."/>
            <person name="Baucom R.S."/>
            <person name="Brutnell T.P."/>
            <person name="Carpita N.C."/>
            <person name="Chaparro C."/>
            <person name="Chia J.-M."/>
            <person name="Deragon J.-M."/>
            <person name="Estill J.C."/>
            <person name="Fu Y."/>
            <person name="Jeddeloh J.A."/>
            <person name="Han Y."/>
            <person name="Lee H."/>
            <person name="Li P."/>
            <person name="Lisch D.R."/>
            <person name="Liu S."/>
            <person name="Liu Z."/>
            <person name="Nagel D.H."/>
            <person name="McCann M.C."/>
            <person name="SanMiguel P."/>
            <person name="Myers A.M."/>
            <person name="Nettleton D."/>
            <person name="Nguyen J."/>
            <person name="Penning B.W."/>
            <person name="Ponnala L."/>
            <person name="Schneider K.L."/>
            <person name="Schwartz D.C."/>
            <person name="Sharma A."/>
            <person name="Soderlund C."/>
            <person name="Springer N.M."/>
            <person name="Sun Q."/>
            <person name="Wang H."/>
            <person name="Waterman M."/>
            <person name="Westerman R."/>
            <person name="Wolfgruber T.K."/>
            <person name="Yang L."/>
            <person name="Yu Y."/>
            <person name="Zhang L."/>
            <person name="Zhou S."/>
            <person name="Zhu Q."/>
            <person name="Bennetzen J.L."/>
            <person name="Dawe R.K."/>
            <person name="Jiang J."/>
            <person name="Jiang N."/>
            <person name="Presting G.G."/>
            <person name="Wessler S.R."/>
            <person name="Aluru S."/>
            <person name="Martienssen R.A."/>
            <person name="Clifton S.W."/>
            <person name="McCombie W.R."/>
            <person name="Wing R.A."/>
            <person name="Wilson R.K."/>
        </authorList>
    </citation>
    <scope>NUCLEOTIDE SEQUENCE [LARGE SCALE GENOMIC DNA]</scope>
    <source>
        <strain evidence="7">cv. B73</strain>
    </source>
</reference>
<dbReference type="Gene3D" id="3.30.200.20">
    <property type="entry name" value="Phosphorylase Kinase, domain 1"/>
    <property type="match status" value="1"/>
</dbReference>